<dbReference type="InterPro" id="IPR004401">
    <property type="entry name" value="YbaB/EbfC"/>
</dbReference>
<dbReference type="PIRSF" id="PIRSF004555">
    <property type="entry name" value="UCP004555"/>
    <property type="match status" value="1"/>
</dbReference>
<dbReference type="RefSeq" id="WP_006688546.1">
    <property type="nucleotide sequence ID" value="NZ_CAMQQM010000001.1"/>
</dbReference>
<keyword evidence="1" id="KW-0963">Cytoplasm</keyword>
<dbReference type="Proteomes" id="UP000197054">
    <property type="component" value="Chromosome"/>
</dbReference>
<comment type="similarity">
    <text evidence="1">Belongs to the YbaB/EbfC family.</text>
</comment>
<protein>
    <recommendedName>
        <fullName evidence="1">Nucleoid-associated protein CEG42_00935</fullName>
    </recommendedName>
</protein>
<comment type="subcellular location">
    <subcellularLocation>
        <location evidence="1">Cytoplasm</location>
        <location evidence="1">Nucleoid</location>
    </subcellularLocation>
</comment>
<evidence type="ECO:0000313" key="3">
    <source>
        <dbReference type="Proteomes" id="UP000197054"/>
    </source>
</evidence>
<dbReference type="Pfam" id="PF02575">
    <property type="entry name" value="YbaB_DNA_bd"/>
    <property type="match status" value="1"/>
</dbReference>
<reference evidence="2 3" key="1">
    <citation type="submission" date="2017-06" db="EMBL/GenBank/DDBJ databases">
        <title>Genome Sequencing and Comparative Genomics Analysis of Five Ureaplasma Urealyticums with Different Drug Resistance.</title>
        <authorList>
            <person name="Ma L."/>
            <person name="Jia T."/>
        </authorList>
    </citation>
    <scope>NUCLEOTIDE SEQUENCE [LARGE SCALE GENOMIC DNA]</scope>
    <source>
        <strain evidence="3">hebnu uu3</strain>
    </source>
</reference>
<evidence type="ECO:0000256" key="1">
    <source>
        <dbReference type="HAMAP-Rule" id="MF_00274"/>
    </source>
</evidence>
<comment type="subunit">
    <text evidence="1">Homodimer.</text>
</comment>
<comment type="function">
    <text evidence="1">Binds to DNA and alters its conformation. May be involved in regulation of gene expression, nucleoid organization and DNA protection.</text>
</comment>
<dbReference type="GO" id="GO:0005737">
    <property type="term" value="C:cytoplasm"/>
    <property type="evidence" value="ECO:0007669"/>
    <property type="project" value="UniProtKB-UniRule"/>
</dbReference>
<sequence>MDFQKLAQELKKMQNTLSKKQKEFEEKVFDFDYKGYVLVKIKGDLNIEAIEIKTEIVDPEDKETLQDILRAAINEAISTTCKERDAIMNATIPKGTGLF</sequence>
<dbReference type="GO" id="GO:0043590">
    <property type="term" value="C:bacterial nucleoid"/>
    <property type="evidence" value="ECO:0007669"/>
    <property type="project" value="UniProtKB-UniRule"/>
</dbReference>
<accession>A0AAC9X6R6</accession>
<dbReference type="NCBIfam" id="TIGR00103">
    <property type="entry name" value="DNA_YbaB_EbfC"/>
    <property type="match status" value="1"/>
</dbReference>
<dbReference type="SUPFAM" id="SSF82607">
    <property type="entry name" value="YbaB-like"/>
    <property type="match status" value="1"/>
</dbReference>
<dbReference type="EMBL" id="CP021991">
    <property type="protein sequence ID" value="ASD29808.1"/>
    <property type="molecule type" value="Genomic_DNA"/>
</dbReference>
<dbReference type="AlphaFoldDB" id="A0AAC9X6R6"/>
<keyword evidence="1" id="KW-0238">DNA-binding</keyword>
<organism evidence="2 3">
    <name type="scientific">Ureaplasma parvum</name>
    <name type="common">Ureaplasma urealyticum biotype 1</name>
    <dbReference type="NCBI Taxonomy" id="134821"/>
    <lineage>
        <taxon>Bacteria</taxon>
        <taxon>Bacillati</taxon>
        <taxon>Mycoplasmatota</taxon>
        <taxon>Mycoplasmoidales</taxon>
        <taxon>Mycoplasmoidaceae</taxon>
        <taxon>Ureaplasma</taxon>
    </lineage>
</organism>
<name>A0AAC9X6R6_UREPR</name>
<proteinExistence type="inferred from homology"/>
<dbReference type="HAMAP" id="MF_00274">
    <property type="entry name" value="DNA_YbaB_EbfC"/>
    <property type="match status" value="1"/>
</dbReference>
<dbReference type="InterPro" id="IPR036894">
    <property type="entry name" value="YbaB-like_sf"/>
</dbReference>
<dbReference type="Gene3D" id="3.30.1310.10">
    <property type="entry name" value="Nucleoid-associated protein YbaB-like domain"/>
    <property type="match status" value="1"/>
</dbReference>
<dbReference type="GO" id="GO:0003677">
    <property type="term" value="F:DNA binding"/>
    <property type="evidence" value="ECO:0007669"/>
    <property type="project" value="UniProtKB-UniRule"/>
</dbReference>
<evidence type="ECO:0000313" key="2">
    <source>
        <dbReference type="EMBL" id="ASD29808.1"/>
    </source>
</evidence>
<gene>
    <name evidence="2" type="ORF">CEG42_00935</name>
</gene>